<evidence type="ECO:0000256" key="6">
    <source>
        <dbReference type="PROSITE-ProRule" id="PRU01016"/>
    </source>
</evidence>
<dbReference type="Pfam" id="PF00145">
    <property type="entry name" value="DNA_methylase"/>
    <property type="match status" value="2"/>
</dbReference>
<dbReference type="KEGG" id="plig:NAG76_12625"/>
<gene>
    <name evidence="7" type="ORF">NAG76_12625</name>
</gene>
<dbReference type="InterPro" id="IPR031303">
    <property type="entry name" value="C5_meth_CS"/>
</dbReference>
<dbReference type="PROSITE" id="PS00094">
    <property type="entry name" value="C5_MTASE_1"/>
    <property type="match status" value="1"/>
</dbReference>
<dbReference type="EMBL" id="CP097899">
    <property type="protein sequence ID" value="URN92698.1"/>
    <property type="molecule type" value="Genomic_DNA"/>
</dbReference>
<evidence type="ECO:0000313" key="7">
    <source>
        <dbReference type="EMBL" id="URN92698.1"/>
    </source>
</evidence>
<evidence type="ECO:0000256" key="3">
    <source>
        <dbReference type="ARBA" id="ARBA00022679"/>
    </source>
</evidence>
<dbReference type="InterPro" id="IPR018117">
    <property type="entry name" value="C5_DNA_meth_AS"/>
</dbReference>
<keyword evidence="3 6" id="KW-0808">Transferase</keyword>
<organism evidence="7 8">
    <name type="scientific">Candidatus Pristimantibacillus lignocellulolyticus</name>
    <dbReference type="NCBI Taxonomy" id="2994561"/>
    <lineage>
        <taxon>Bacteria</taxon>
        <taxon>Bacillati</taxon>
        <taxon>Bacillota</taxon>
        <taxon>Bacilli</taxon>
        <taxon>Bacillales</taxon>
        <taxon>Paenibacillaceae</taxon>
        <taxon>Candidatus Pristimantibacillus</taxon>
    </lineage>
</organism>
<protein>
    <recommendedName>
        <fullName evidence="1">DNA (cytosine-5-)-methyltransferase</fullName>
        <ecNumber evidence="1">2.1.1.37</ecNumber>
    </recommendedName>
</protein>
<proteinExistence type="inferred from homology"/>
<evidence type="ECO:0000256" key="2">
    <source>
        <dbReference type="ARBA" id="ARBA00022603"/>
    </source>
</evidence>
<dbReference type="Gene3D" id="3.40.50.150">
    <property type="entry name" value="Vaccinia Virus protein VP39"/>
    <property type="match status" value="2"/>
</dbReference>
<feature type="active site" evidence="6">
    <location>
        <position position="88"/>
    </location>
</feature>
<reference evidence="7" key="1">
    <citation type="submission" date="2022-05" db="EMBL/GenBank/DDBJ databases">
        <title>Novel bacterial taxa in a minimal lignocellulolytic consortium and its capacity to transform plastics disclosed by genome-resolved metagenomics.</title>
        <authorList>
            <person name="Rodriguez C.A.D."/>
            <person name="Diaz-Garcia L."/>
            <person name="Herrera K."/>
            <person name="Tarazona N.A."/>
            <person name="Sproer C."/>
            <person name="Overmann J."/>
            <person name="Jimenez D.J."/>
        </authorList>
    </citation>
    <scope>NUCLEOTIDE SEQUENCE</scope>
    <source>
        <strain evidence="7">MAG5</strain>
    </source>
</reference>
<dbReference type="InterPro" id="IPR029063">
    <property type="entry name" value="SAM-dependent_MTases_sf"/>
</dbReference>
<dbReference type="InterPro" id="IPR001525">
    <property type="entry name" value="C5_MeTfrase"/>
</dbReference>
<dbReference type="GO" id="GO:0003886">
    <property type="term" value="F:DNA (cytosine-5-)-methyltransferase activity"/>
    <property type="evidence" value="ECO:0007669"/>
    <property type="project" value="UniProtKB-EC"/>
</dbReference>
<evidence type="ECO:0000256" key="4">
    <source>
        <dbReference type="ARBA" id="ARBA00022691"/>
    </source>
</evidence>
<accession>A0A9J6Z9F2</accession>
<evidence type="ECO:0000256" key="1">
    <source>
        <dbReference type="ARBA" id="ARBA00011975"/>
    </source>
</evidence>
<keyword evidence="4 6" id="KW-0949">S-adenosyl-L-methionine</keyword>
<sequence>MSEKKLKAVDLFSGAGGMSLGFMQTGLIDVVASVENNESAKKTYQHNHKTFNTDNKIKLYSDIRNLNFRQEILASYPKIDIVFGGPPCQGFSNANRQKTNLISMNNQLVKEYVRAIEELNPSSFVMENVKAMQSKKHKFFYSKQEHKEIVEILKLDLFSEKLILGNNSLGTFEIMGFLLENLEVESLRDYIINDKLLYSKLTQIDKKPNEAKEYIKRNERILTRSINNWEAMHNKYWSITFKKQWLELGDLLNQSDRSDETLLKIIDKIKEIVEIEKIMMRMNEILNNGIEVSAISIKDSYLIIDVKSYNVMDYLLAKFNYLGYRINSEYILNAASFGAPQMRERLVLIGVKMNIIGDSPVVLPTPIFKENQYFTVRDAIYDLEHITPFTSIEAERAISKTKYVNENLLLRYLSSDTKTVRNHMMTNTTDTALSRFKALQQGQNFHDLEESYKLSYADPDRTQNSVYFRLRYDRPSNTVINARKSMWIHPSKDRAISIREVARLQTFPDDFVFVGSKDSQYQQIGNAVPPILGRAIAEKILYYLGINVSLKLSDIFKMKHLI</sequence>
<dbReference type="Proteomes" id="UP001056756">
    <property type="component" value="Chromosome"/>
</dbReference>
<dbReference type="GO" id="GO:0009307">
    <property type="term" value="P:DNA restriction-modification system"/>
    <property type="evidence" value="ECO:0007669"/>
    <property type="project" value="UniProtKB-KW"/>
</dbReference>
<comment type="similarity">
    <text evidence="6">Belongs to the class I-like SAM-binding methyltransferase superfamily. C5-methyltransferase family.</text>
</comment>
<dbReference type="PANTHER" id="PTHR10629:SF52">
    <property type="entry name" value="DNA (CYTOSINE-5)-METHYLTRANSFERASE 1"/>
    <property type="match status" value="1"/>
</dbReference>
<evidence type="ECO:0000313" key="8">
    <source>
        <dbReference type="Proteomes" id="UP001056756"/>
    </source>
</evidence>
<dbReference type="EC" id="2.1.1.37" evidence="1"/>
<keyword evidence="2 6" id="KW-0489">Methyltransferase</keyword>
<dbReference type="GO" id="GO:0003677">
    <property type="term" value="F:DNA binding"/>
    <property type="evidence" value="ECO:0007669"/>
    <property type="project" value="TreeGrafter"/>
</dbReference>
<dbReference type="GO" id="GO:0044027">
    <property type="term" value="P:negative regulation of gene expression via chromosomal CpG island methylation"/>
    <property type="evidence" value="ECO:0007669"/>
    <property type="project" value="TreeGrafter"/>
</dbReference>
<dbReference type="InterPro" id="IPR050390">
    <property type="entry name" value="C5-Methyltransferase"/>
</dbReference>
<dbReference type="SUPFAM" id="SSF53335">
    <property type="entry name" value="S-adenosyl-L-methionine-dependent methyltransferases"/>
    <property type="match status" value="2"/>
</dbReference>
<name>A0A9J6Z9F2_9BACL</name>
<dbReference type="REBASE" id="1031963">
    <property type="entry name" value="M.BbaMAG5ORF12625P"/>
</dbReference>
<evidence type="ECO:0000256" key="5">
    <source>
        <dbReference type="ARBA" id="ARBA00022747"/>
    </source>
</evidence>
<dbReference type="Gene3D" id="3.90.120.10">
    <property type="entry name" value="DNA Methylase, subunit A, domain 2"/>
    <property type="match status" value="1"/>
</dbReference>
<dbReference type="PANTHER" id="PTHR10629">
    <property type="entry name" value="CYTOSINE-SPECIFIC METHYLTRANSFERASE"/>
    <property type="match status" value="1"/>
</dbReference>
<dbReference type="AlphaFoldDB" id="A0A9J6Z9F2"/>
<dbReference type="PROSITE" id="PS00095">
    <property type="entry name" value="C5_MTASE_2"/>
    <property type="match status" value="1"/>
</dbReference>
<dbReference type="GO" id="GO:0032259">
    <property type="term" value="P:methylation"/>
    <property type="evidence" value="ECO:0007669"/>
    <property type="project" value="UniProtKB-KW"/>
</dbReference>
<dbReference type="PRINTS" id="PR00105">
    <property type="entry name" value="C5METTRFRASE"/>
</dbReference>
<keyword evidence="5" id="KW-0680">Restriction system</keyword>
<dbReference type="PROSITE" id="PS51679">
    <property type="entry name" value="SAM_MT_C5"/>
    <property type="match status" value="1"/>
</dbReference>